<dbReference type="Proteomes" id="UP000216020">
    <property type="component" value="Unassembled WGS sequence"/>
</dbReference>
<dbReference type="EMBL" id="NEVM01000001">
    <property type="protein sequence ID" value="OZI38334.1"/>
    <property type="molecule type" value="Genomic_DNA"/>
</dbReference>
<keyword evidence="5" id="KW-1185">Reference proteome</keyword>
<gene>
    <name evidence="4" type="ORF">CAL29_08430</name>
</gene>
<name>A0A261SLN0_9BORD</name>
<dbReference type="InterPro" id="IPR036188">
    <property type="entry name" value="FAD/NAD-bd_sf"/>
</dbReference>
<dbReference type="Pfam" id="PF07992">
    <property type="entry name" value="Pyr_redox_2"/>
    <property type="match status" value="1"/>
</dbReference>
<proteinExistence type="predicted"/>
<dbReference type="Gene3D" id="3.50.50.60">
    <property type="entry name" value="FAD/NAD(P)-binding domain"/>
    <property type="match status" value="2"/>
</dbReference>
<evidence type="ECO:0000256" key="2">
    <source>
        <dbReference type="ARBA" id="ARBA00023002"/>
    </source>
</evidence>
<dbReference type="PRINTS" id="PR00368">
    <property type="entry name" value="FADPNR"/>
</dbReference>
<dbReference type="GO" id="GO:0016491">
    <property type="term" value="F:oxidoreductase activity"/>
    <property type="evidence" value="ECO:0007669"/>
    <property type="project" value="UniProtKB-KW"/>
</dbReference>
<evidence type="ECO:0000313" key="5">
    <source>
        <dbReference type="Proteomes" id="UP000216020"/>
    </source>
</evidence>
<dbReference type="PANTHER" id="PTHR48105">
    <property type="entry name" value="THIOREDOXIN REDUCTASE 1-RELATED-RELATED"/>
    <property type="match status" value="1"/>
</dbReference>
<evidence type="ECO:0000256" key="1">
    <source>
        <dbReference type="ARBA" id="ARBA00022630"/>
    </source>
</evidence>
<keyword evidence="2" id="KW-0560">Oxidoreductase</keyword>
<comment type="caution">
    <text evidence="4">The sequence shown here is derived from an EMBL/GenBank/DDBJ whole genome shotgun (WGS) entry which is preliminary data.</text>
</comment>
<dbReference type="SUPFAM" id="SSF51905">
    <property type="entry name" value="FAD/NAD(P)-binding domain"/>
    <property type="match status" value="1"/>
</dbReference>
<reference evidence="5" key="1">
    <citation type="submission" date="2017-05" db="EMBL/GenBank/DDBJ databases">
        <title>Complete and WGS of Bordetella genogroups.</title>
        <authorList>
            <person name="Spilker T."/>
            <person name="Lipuma J."/>
        </authorList>
    </citation>
    <scope>NUCLEOTIDE SEQUENCE [LARGE SCALE GENOMIC DNA]</scope>
    <source>
        <strain evidence="5">AU16122</strain>
    </source>
</reference>
<dbReference type="PRINTS" id="PR00469">
    <property type="entry name" value="PNDRDTASEII"/>
</dbReference>
<organism evidence="4 5">
    <name type="scientific">Bordetella genomosp. 10</name>
    <dbReference type="NCBI Taxonomy" id="1416804"/>
    <lineage>
        <taxon>Bacteria</taxon>
        <taxon>Pseudomonadati</taxon>
        <taxon>Pseudomonadota</taxon>
        <taxon>Betaproteobacteria</taxon>
        <taxon>Burkholderiales</taxon>
        <taxon>Alcaligenaceae</taxon>
        <taxon>Bordetella</taxon>
    </lineage>
</organism>
<dbReference type="OrthoDB" id="9786503at2"/>
<keyword evidence="1" id="KW-0285">Flavoprotein</keyword>
<evidence type="ECO:0000259" key="3">
    <source>
        <dbReference type="Pfam" id="PF07992"/>
    </source>
</evidence>
<dbReference type="AlphaFoldDB" id="A0A261SLN0"/>
<dbReference type="InterPro" id="IPR023753">
    <property type="entry name" value="FAD/NAD-binding_dom"/>
</dbReference>
<feature type="domain" description="FAD/NAD(P)-binding" evidence="3">
    <location>
        <begin position="3"/>
        <end position="280"/>
    </location>
</feature>
<dbReference type="RefSeq" id="WP_094852428.1">
    <property type="nucleotide sequence ID" value="NZ_NEVM01000001.1"/>
</dbReference>
<accession>A0A261SLN0</accession>
<sequence>MHHDVIVIGGSYAGMAAALQLLRARRSVLVIDAGERRNRFASHSHGFLGQDGVPPGDIAANARRQLEAYPTLAWLEGRVEAVTGRVDEFTVTTGDGGSHRGRRILLAAGVIDRLPAVAGLAERWGKAVFHCPYCHGYELGQGRIGIVGNGPMSVHQAELLTDWGDVTLLVNGAVELSQEARSALARRGVSIEDALIDRIEGHADVALADGRRLRFAGLFTATRTSPSDSLAEATGCALEETPMGSQVRTDAENKTSVTGIFACGDVARAPHSVSLAVGNGAMAGAQVHRSLLWPETVAPMRAGGGGR</sequence>
<dbReference type="InterPro" id="IPR050097">
    <property type="entry name" value="Ferredoxin-NADP_redctase_2"/>
</dbReference>
<protein>
    <submittedName>
        <fullName evidence="4">Thioredoxin reductase</fullName>
    </submittedName>
</protein>
<evidence type="ECO:0000313" key="4">
    <source>
        <dbReference type="EMBL" id="OZI38334.1"/>
    </source>
</evidence>